<comment type="subcellular location">
    <subcellularLocation>
        <location evidence="8">Cytoplasm</location>
    </subcellularLocation>
</comment>
<dbReference type="InterPro" id="IPR004568">
    <property type="entry name" value="Ppantetheine-prot_Trfase_dom"/>
</dbReference>
<feature type="binding site" evidence="8">
    <location>
        <position position="55"/>
    </location>
    <ligand>
        <name>Mg(2+)</name>
        <dbReference type="ChEBI" id="CHEBI:18420"/>
    </ligand>
</feature>
<dbReference type="EC" id="2.7.8.7" evidence="8"/>
<dbReference type="SUPFAM" id="SSF56214">
    <property type="entry name" value="4'-phosphopantetheinyl transferase"/>
    <property type="match status" value="1"/>
</dbReference>
<keyword evidence="11" id="KW-1185">Reference proteome</keyword>
<feature type="domain" description="4'-phosphopantetheinyl transferase" evidence="9">
    <location>
        <begin position="2"/>
        <end position="102"/>
    </location>
</feature>
<dbReference type="Proteomes" id="UP000272729">
    <property type="component" value="Unassembled WGS sequence"/>
</dbReference>
<keyword evidence="1 8" id="KW-0444">Lipid biosynthesis</keyword>
<organism evidence="10 11">
    <name type="scientific">Saccharothrix variisporea</name>
    <dbReference type="NCBI Taxonomy" id="543527"/>
    <lineage>
        <taxon>Bacteria</taxon>
        <taxon>Bacillati</taxon>
        <taxon>Actinomycetota</taxon>
        <taxon>Actinomycetes</taxon>
        <taxon>Pseudonocardiales</taxon>
        <taxon>Pseudonocardiaceae</taxon>
        <taxon>Saccharothrix</taxon>
    </lineage>
</organism>
<evidence type="ECO:0000313" key="11">
    <source>
        <dbReference type="Proteomes" id="UP000272729"/>
    </source>
</evidence>
<dbReference type="NCBIfam" id="TIGR00516">
    <property type="entry name" value="acpS"/>
    <property type="match status" value="1"/>
</dbReference>
<dbReference type="GO" id="GO:0005737">
    <property type="term" value="C:cytoplasm"/>
    <property type="evidence" value="ECO:0007669"/>
    <property type="project" value="UniProtKB-SubCell"/>
</dbReference>
<evidence type="ECO:0000256" key="1">
    <source>
        <dbReference type="ARBA" id="ARBA00022516"/>
    </source>
</evidence>
<dbReference type="InterPro" id="IPR008278">
    <property type="entry name" value="4-PPantetheinyl_Trfase_dom"/>
</dbReference>
<dbReference type="EMBL" id="RBXR01000001">
    <property type="protein sequence ID" value="RKT74676.1"/>
    <property type="molecule type" value="Genomic_DNA"/>
</dbReference>
<keyword evidence="5 8" id="KW-0460">Magnesium</keyword>
<dbReference type="Gene3D" id="3.90.470.20">
    <property type="entry name" value="4'-phosphopantetheinyl transferase domain"/>
    <property type="match status" value="1"/>
</dbReference>
<sequence>MRVGVDLARVGELDRLLSRPWFRRYFFSPHELRQADTLAAPRAAEYLTGRFAAKEAVLKVLGHGLFEGVSPHEIELFRQDSGEPAIRLSGGARDAAERLGVASVTVSLAHKGADVVAVAIGVAR</sequence>
<name>A0A495XP66_9PSEU</name>
<dbReference type="NCBIfam" id="TIGR00556">
    <property type="entry name" value="pantethn_trn"/>
    <property type="match status" value="1"/>
</dbReference>
<comment type="caution">
    <text evidence="10">The sequence shown here is derived from an EMBL/GenBank/DDBJ whole genome shotgun (WGS) entry which is preliminary data.</text>
</comment>
<keyword evidence="4 8" id="KW-0276">Fatty acid metabolism</keyword>
<dbReference type="InterPro" id="IPR037143">
    <property type="entry name" value="4-PPantetheinyl_Trfase_dom_sf"/>
</dbReference>
<dbReference type="OrthoDB" id="517356at2"/>
<feature type="binding site" evidence="8">
    <location>
        <position position="6"/>
    </location>
    <ligand>
        <name>Mg(2+)</name>
        <dbReference type="ChEBI" id="CHEBI:18420"/>
    </ligand>
</feature>
<evidence type="ECO:0000256" key="6">
    <source>
        <dbReference type="ARBA" id="ARBA00023098"/>
    </source>
</evidence>
<reference evidence="10 11" key="1">
    <citation type="submission" date="2018-10" db="EMBL/GenBank/DDBJ databases">
        <title>Sequencing the genomes of 1000 actinobacteria strains.</title>
        <authorList>
            <person name="Klenk H.-P."/>
        </authorList>
    </citation>
    <scope>NUCLEOTIDE SEQUENCE [LARGE SCALE GENOMIC DNA]</scope>
    <source>
        <strain evidence="10 11">DSM 43911</strain>
    </source>
</reference>
<dbReference type="Pfam" id="PF01648">
    <property type="entry name" value="ACPS"/>
    <property type="match status" value="1"/>
</dbReference>
<dbReference type="HAMAP" id="MF_00101">
    <property type="entry name" value="AcpS"/>
    <property type="match status" value="1"/>
</dbReference>
<keyword evidence="3 8" id="KW-0479">Metal-binding</keyword>
<comment type="cofactor">
    <cofactor evidence="8">
        <name>Mg(2+)</name>
        <dbReference type="ChEBI" id="CHEBI:18420"/>
    </cofactor>
</comment>
<gene>
    <name evidence="8" type="primary">acpS</name>
    <name evidence="10" type="ORF">DFJ66_8043</name>
</gene>
<evidence type="ECO:0000256" key="2">
    <source>
        <dbReference type="ARBA" id="ARBA00022679"/>
    </source>
</evidence>
<evidence type="ECO:0000259" key="9">
    <source>
        <dbReference type="Pfam" id="PF01648"/>
    </source>
</evidence>
<evidence type="ECO:0000256" key="5">
    <source>
        <dbReference type="ARBA" id="ARBA00022842"/>
    </source>
</evidence>
<evidence type="ECO:0000313" key="10">
    <source>
        <dbReference type="EMBL" id="RKT74676.1"/>
    </source>
</evidence>
<accession>A0A495XP66</accession>
<dbReference type="GO" id="GO:0008897">
    <property type="term" value="F:holo-[acyl-carrier-protein] synthase activity"/>
    <property type="evidence" value="ECO:0007669"/>
    <property type="project" value="UniProtKB-UniRule"/>
</dbReference>
<dbReference type="GO" id="GO:0006633">
    <property type="term" value="P:fatty acid biosynthetic process"/>
    <property type="evidence" value="ECO:0007669"/>
    <property type="project" value="UniProtKB-UniRule"/>
</dbReference>
<evidence type="ECO:0000256" key="8">
    <source>
        <dbReference type="HAMAP-Rule" id="MF_00101"/>
    </source>
</evidence>
<proteinExistence type="inferred from homology"/>
<evidence type="ECO:0000256" key="7">
    <source>
        <dbReference type="ARBA" id="ARBA00023160"/>
    </source>
</evidence>
<keyword evidence="7 8" id="KW-0275">Fatty acid biosynthesis</keyword>
<keyword evidence="2 8" id="KW-0808">Transferase</keyword>
<comment type="function">
    <text evidence="8">Transfers the 4'-phosphopantetheine moiety from coenzyme A to a Ser of acyl-carrier-protein.</text>
</comment>
<keyword evidence="6 8" id="KW-0443">Lipid metabolism</keyword>
<dbReference type="GO" id="GO:0000287">
    <property type="term" value="F:magnesium ion binding"/>
    <property type="evidence" value="ECO:0007669"/>
    <property type="project" value="UniProtKB-UniRule"/>
</dbReference>
<dbReference type="InterPro" id="IPR002582">
    <property type="entry name" value="ACPS"/>
</dbReference>
<comment type="similarity">
    <text evidence="8">Belongs to the P-Pant transferase superfamily. AcpS family.</text>
</comment>
<protein>
    <recommendedName>
        <fullName evidence="8">Holo-[acyl-carrier-protein] synthase</fullName>
        <shortName evidence="8">Holo-ACP synthase</shortName>
        <ecNumber evidence="8">2.7.8.7</ecNumber>
    </recommendedName>
    <alternativeName>
        <fullName evidence="8">4'-phosphopantetheinyl transferase AcpS</fullName>
    </alternativeName>
</protein>
<comment type="catalytic activity">
    <reaction evidence="8">
        <text>apo-[ACP] + CoA = holo-[ACP] + adenosine 3',5'-bisphosphate + H(+)</text>
        <dbReference type="Rhea" id="RHEA:12068"/>
        <dbReference type="Rhea" id="RHEA-COMP:9685"/>
        <dbReference type="Rhea" id="RHEA-COMP:9690"/>
        <dbReference type="ChEBI" id="CHEBI:15378"/>
        <dbReference type="ChEBI" id="CHEBI:29999"/>
        <dbReference type="ChEBI" id="CHEBI:57287"/>
        <dbReference type="ChEBI" id="CHEBI:58343"/>
        <dbReference type="ChEBI" id="CHEBI:64479"/>
        <dbReference type="EC" id="2.7.8.7"/>
    </reaction>
</comment>
<dbReference type="RefSeq" id="WP_121229639.1">
    <property type="nucleotide sequence ID" value="NZ_JBIUBA010000006.1"/>
</dbReference>
<evidence type="ECO:0000256" key="4">
    <source>
        <dbReference type="ARBA" id="ARBA00022832"/>
    </source>
</evidence>
<evidence type="ECO:0000256" key="3">
    <source>
        <dbReference type="ARBA" id="ARBA00022723"/>
    </source>
</evidence>
<keyword evidence="8" id="KW-0963">Cytoplasm</keyword>
<dbReference type="AlphaFoldDB" id="A0A495XP66"/>